<dbReference type="InterPro" id="IPR036188">
    <property type="entry name" value="FAD/NAD-bd_sf"/>
</dbReference>
<keyword evidence="2" id="KW-1185">Reference proteome</keyword>
<comment type="caution">
    <text evidence="1">The sequence shown here is derived from an EMBL/GenBank/DDBJ whole genome shotgun (WGS) entry which is preliminary data.</text>
</comment>
<dbReference type="Proteomes" id="UP001369082">
    <property type="component" value="Unassembled WGS sequence"/>
</dbReference>
<keyword evidence="1" id="KW-0560">Oxidoreductase</keyword>
<organism evidence="1 2">
    <name type="scientific">Psychromonas aquatilis</name>
    <dbReference type="NCBI Taxonomy" id="2005072"/>
    <lineage>
        <taxon>Bacteria</taxon>
        <taxon>Pseudomonadati</taxon>
        <taxon>Pseudomonadota</taxon>
        <taxon>Gammaproteobacteria</taxon>
        <taxon>Alteromonadales</taxon>
        <taxon>Psychromonadaceae</taxon>
        <taxon>Psychromonas</taxon>
    </lineage>
</organism>
<reference evidence="1 2" key="1">
    <citation type="submission" date="2024-02" db="EMBL/GenBank/DDBJ databases">
        <title>Bacteria isolated from the canopy kelp, Nereocystis luetkeana.</title>
        <authorList>
            <person name="Pfister C.A."/>
            <person name="Younker I.T."/>
            <person name="Light S.H."/>
        </authorList>
    </citation>
    <scope>NUCLEOTIDE SEQUENCE [LARGE SCALE GENOMIC DNA]</scope>
    <source>
        <strain evidence="1 2">TI.1.05</strain>
    </source>
</reference>
<name>A0ABU9GV52_9GAMM</name>
<dbReference type="GO" id="GO:0004148">
    <property type="term" value="F:dihydrolipoyl dehydrogenase (NADH) activity"/>
    <property type="evidence" value="ECO:0007669"/>
    <property type="project" value="UniProtKB-EC"/>
</dbReference>
<evidence type="ECO:0000313" key="1">
    <source>
        <dbReference type="EMBL" id="MEL0631125.1"/>
    </source>
</evidence>
<dbReference type="Gene3D" id="3.50.50.60">
    <property type="entry name" value="FAD/NAD(P)-binding domain"/>
    <property type="match status" value="1"/>
</dbReference>
<evidence type="ECO:0000313" key="2">
    <source>
        <dbReference type="Proteomes" id="UP001369082"/>
    </source>
</evidence>
<sequence length="68" mass="7404">EHGVLFGEPSTDIDIIRIWKEKVVSQLTRGLKGMAKMRKVTTVNGFGRYTGANTIEATSSEGQVPTVP</sequence>
<gene>
    <name evidence="1" type="ORF">V6256_16345</name>
</gene>
<protein>
    <submittedName>
        <fullName evidence="1">Dihydrolipoyl dehydrogenase</fullName>
        <ecNumber evidence="1">1.8.1.4</ecNumber>
    </submittedName>
</protein>
<feature type="non-terminal residue" evidence="1">
    <location>
        <position position="68"/>
    </location>
</feature>
<dbReference type="EC" id="1.8.1.4" evidence="1"/>
<dbReference type="EMBL" id="JBAKAZ010000514">
    <property type="protein sequence ID" value="MEL0631125.1"/>
    <property type="molecule type" value="Genomic_DNA"/>
</dbReference>
<proteinExistence type="predicted"/>
<feature type="non-terminal residue" evidence="1">
    <location>
        <position position="1"/>
    </location>
</feature>
<accession>A0ABU9GV52</accession>